<evidence type="ECO:0000256" key="1">
    <source>
        <dbReference type="SAM" id="SignalP"/>
    </source>
</evidence>
<dbReference type="RefSeq" id="WP_058383490.1">
    <property type="nucleotide sequence ID" value="NZ_CP013659.2"/>
</dbReference>
<dbReference type="PROSITE" id="PS51704">
    <property type="entry name" value="GP_PDE"/>
    <property type="match status" value="1"/>
</dbReference>
<dbReference type="CDD" id="cd08561">
    <property type="entry name" value="GDPD_cytoplasmic_ScUgpQ2_like"/>
    <property type="match status" value="1"/>
</dbReference>
<keyword evidence="4" id="KW-1185">Reference proteome</keyword>
<dbReference type="Gene3D" id="3.20.20.190">
    <property type="entry name" value="Phosphatidylinositol (PI) phosphodiesterase"/>
    <property type="match status" value="1"/>
</dbReference>
<gene>
    <name evidence="3" type="ORF">AUC31_16890</name>
</gene>
<evidence type="ECO:0000313" key="4">
    <source>
        <dbReference type="Proteomes" id="UP000067683"/>
    </source>
</evidence>
<dbReference type="PANTHER" id="PTHR46211:SF1">
    <property type="entry name" value="GLYCEROPHOSPHODIESTER PHOSPHODIESTERASE, CYTOPLASMIC"/>
    <property type="match status" value="1"/>
</dbReference>
<dbReference type="SUPFAM" id="SSF51695">
    <property type="entry name" value="PLC-like phosphodiesterases"/>
    <property type="match status" value="1"/>
</dbReference>
<dbReference type="Pfam" id="PF03009">
    <property type="entry name" value="GDPD"/>
    <property type="match status" value="1"/>
</dbReference>
<organism evidence="3 4">
    <name type="scientific">Planococcus rifietoensis</name>
    <dbReference type="NCBI Taxonomy" id="200991"/>
    <lineage>
        <taxon>Bacteria</taxon>
        <taxon>Bacillati</taxon>
        <taxon>Bacillota</taxon>
        <taxon>Bacilli</taxon>
        <taxon>Bacillales</taxon>
        <taxon>Caryophanaceae</taxon>
        <taxon>Planococcus</taxon>
    </lineage>
</organism>
<dbReference type="OrthoDB" id="384721at2"/>
<dbReference type="STRING" id="200991.AUC31_16890"/>
<protein>
    <submittedName>
        <fullName evidence="3">Glycerophosphodiester phosphodiesterase</fullName>
    </submittedName>
</protein>
<dbReference type="Proteomes" id="UP000067683">
    <property type="component" value="Chromosome"/>
</dbReference>
<feature type="domain" description="GP-PDE" evidence="2">
    <location>
        <begin position="42"/>
        <end position="297"/>
    </location>
</feature>
<feature type="signal peptide" evidence="1">
    <location>
        <begin position="1"/>
        <end position="20"/>
    </location>
</feature>
<dbReference type="GO" id="GO:0006629">
    <property type="term" value="P:lipid metabolic process"/>
    <property type="evidence" value="ECO:0007669"/>
    <property type="project" value="InterPro"/>
</dbReference>
<evidence type="ECO:0000313" key="3">
    <source>
        <dbReference type="EMBL" id="ALS76789.1"/>
    </source>
</evidence>
<accession>A0A0U2ZHW2</accession>
<evidence type="ECO:0000259" key="2">
    <source>
        <dbReference type="PROSITE" id="PS51704"/>
    </source>
</evidence>
<dbReference type="AlphaFoldDB" id="A0A0U2ZHW2"/>
<keyword evidence="1" id="KW-0732">Signal</keyword>
<proteinExistence type="predicted"/>
<name>A0A0U2ZHW2_9BACL</name>
<dbReference type="InterPro" id="IPR030395">
    <property type="entry name" value="GP_PDE_dom"/>
</dbReference>
<dbReference type="EMBL" id="CP013659">
    <property type="protein sequence ID" value="ALS76789.1"/>
    <property type="molecule type" value="Genomic_DNA"/>
</dbReference>
<dbReference type="GO" id="GO:0008081">
    <property type="term" value="F:phosphoric diester hydrolase activity"/>
    <property type="evidence" value="ECO:0007669"/>
    <property type="project" value="InterPro"/>
</dbReference>
<dbReference type="PANTHER" id="PTHR46211">
    <property type="entry name" value="GLYCEROPHOSPHORYL DIESTER PHOSPHODIESTERASE"/>
    <property type="match status" value="1"/>
</dbReference>
<sequence length="305" mass="34103">MGKKTKIGLAAAAVGAAAWAGSKAFTEPQTRPQKAVLDYKHPIVLAHRGGSSLAPEHTMAAFDRAAELGVHGFEIDIRMTNDEEILVFHDEFVDRTSGSAGRVAEMTLEELRELDLGYHFVDGKGENSYRGKGEKVVLLRELLEKFPQMYINIDIKDAPDTYEGSLVPSKLWRLIESLGAEDRVVVTSFYDEQIDRFNLYAQNRVALGAGENEVRKAFTSFNSQFGHLYAPRADVVQIPVKHSVFRLDSARFIAFLDRLNVPVHYWVIDNKEAMEKLINAGAQGIITDRPDIAIELISALEEKRQ</sequence>
<reference evidence="3" key="1">
    <citation type="submission" date="2016-01" db="EMBL/GenBank/DDBJ databases">
        <title>Complete genome of Planococcus rifietoensis type strain M8.</title>
        <authorList>
            <person name="See-Too W.S."/>
        </authorList>
    </citation>
    <scope>NUCLEOTIDE SEQUENCE [LARGE SCALE GENOMIC DNA]</scope>
    <source>
        <strain evidence="3">M8</strain>
    </source>
</reference>
<feature type="chain" id="PRO_5038682655" evidence="1">
    <location>
        <begin position="21"/>
        <end position="305"/>
    </location>
</feature>
<dbReference type="InterPro" id="IPR017946">
    <property type="entry name" value="PLC-like_Pdiesterase_TIM-brl"/>
</dbReference>
<dbReference type="KEGG" id="prt:AUC31_16890"/>